<gene>
    <name evidence="2" type="ORF">S03H2_60916</name>
</gene>
<dbReference type="AlphaFoldDB" id="X1JD95"/>
<dbReference type="EMBL" id="BARU01039288">
    <property type="protein sequence ID" value="GAH79460.1"/>
    <property type="molecule type" value="Genomic_DNA"/>
</dbReference>
<name>X1JD95_9ZZZZ</name>
<evidence type="ECO:0000256" key="1">
    <source>
        <dbReference type="SAM" id="MobiDB-lite"/>
    </source>
</evidence>
<proteinExistence type="predicted"/>
<evidence type="ECO:0000313" key="2">
    <source>
        <dbReference type="EMBL" id="GAH79460.1"/>
    </source>
</evidence>
<organism evidence="2">
    <name type="scientific">marine sediment metagenome</name>
    <dbReference type="NCBI Taxonomy" id="412755"/>
    <lineage>
        <taxon>unclassified sequences</taxon>
        <taxon>metagenomes</taxon>
        <taxon>ecological metagenomes</taxon>
    </lineage>
</organism>
<comment type="caution">
    <text evidence="2">The sequence shown here is derived from an EMBL/GenBank/DDBJ whole genome shotgun (WGS) entry which is preliminary data.</text>
</comment>
<feature type="non-terminal residue" evidence="2">
    <location>
        <position position="1"/>
    </location>
</feature>
<reference evidence="2" key="1">
    <citation type="journal article" date="2014" name="Front. Microbiol.">
        <title>High frequency of phylogenetically diverse reductive dehalogenase-homologous genes in deep subseafloor sedimentary metagenomes.</title>
        <authorList>
            <person name="Kawai M."/>
            <person name="Futagami T."/>
            <person name="Toyoda A."/>
            <person name="Takaki Y."/>
            <person name="Nishi S."/>
            <person name="Hori S."/>
            <person name="Arai W."/>
            <person name="Tsubouchi T."/>
            <person name="Morono Y."/>
            <person name="Uchiyama I."/>
            <person name="Ito T."/>
            <person name="Fujiyama A."/>
            <person name="Inagaki F."/>
            <person name="Takami H."/>
        </authorList>
    </citation>
    <scope>NUCLEOTIDE SEQUENCE</scope>
    <source>
        <strain evidence="2">Expedition CK06-06</strain>
    </source>
</reference>
<sequence length="36" mass="3559">TYPDTTGTTGEGMGTDRTGGLVSGITVDGRNACPSL</sequence>
<protein>
    <submittedName>
        <fullName evidence="2">Uncharacterized protein</fullName>
    </submittedName>
</protein>
<accession>X1JD95</accession>
<feature type="region of interest" description="Disordered" evidence="1">
    <location>
        <begin position="1"/>
        <end position="36"/>
    </location>
</feature>